<evidence type="ECO:0000313" key="2">
    <source>
        <dbReference type="EMBL" id="MFC4871137.1"/>
    </source>
</evidence>
<reference evidence="3" key="1">
    <citation type="journal article" date="2019" name="Int. J. Syst. Evol. Microbiol.">
        <title>The Global Catalogue of Microorganisms (GCM) 10K type strain sequencing project: providing services to taxonomists for standard genome sequencing and annotation.</title>
        <authorList>
            <consortium name="The Broad Institute Genomics Platform"/>
            <consortium name="The Broad Institute Genome Sequencing Center for Infectious Disease"/>
            <person name="Wu L."/>
            <person name="Ma J."/>
        </authorList>
    </citation>
    <scope>NUCLEOTIDE SEQUENCE [LARGE SCALE GENOMIC DNA]</scope>
    <source>
        <strain evidence="3">CGMCC 4.7466</strain>
    </source>
</reference>
<evidence type="ECO:0000313" key="3">
    <source>
        <dbReference type="Proteomes" id="UP001595818"/>
    </source>
</evidence>
<evidence type="ECO:0000256" key="1">
    <source>
        <dbReference type="SAM" id="SignalP"/>
    </source>
</evidence>
<dbReference type="Pfam" id="PF14352">
    <property type="entry name" value="DUF4402"/>
    <property type="match status" value="1"/>
</dbReference>
<name>A0ABV9SY09_9BACT</name>
<feature type="signal peptide" evidence="1">
    <location>
        <begin position="1"/>
        <end position="23"/>
    </location>
</feature>
<keyword evidence="3" id="KW-1185">Reference proteome</keyword>
<comment type="caution">
    <text evidence="2">The sequence shown here is derived from an EMBL/GenBank/DDBJ whole genome shotgun (WGS) entry which is preliminary data.</text>
</comment>
<sequence length="176" mass="17573">MKNLTKLSIAFLMVLGCGLSAQAQTGDPVEAEATATATIITPLTLTKTGDMNFGNITATAAGGTVELSPGAVRTANGVQLPATTGTVTAAAFDVSGAGDYAYIVTLPTTHTITETVGGTAEMTVDTFTSSLTNEEGTLDGTGADSFTVGATLSVGADQAAGEYTNATGFTVSVNYQ</sequence>
<dbReference type="RefSeq" id="WP_377062338.1">
    <property type="nucleotide sequence ID" value="NZ_JBHSJJ010000003.1"/>
</dbReference>
<organism evidence="2 3">
    <name type="scientific">Negadavirga shengliensis</name>
    <dbReference type="NCBI Taxonomy" id="1389218"/>
    <lineage>
        <taxon>Bacteria</taxon>
        <taxon>Pseudomonadati</taxon>
        <taxon>Bacteroidota</taxon>
        <taxon>Cytophagia</taxon>
        <taxon>Cytophagales</taxon>
        <taxon>Cyclobacteriaceae</taxon>
        <taxon>Negadavirga</taxon>
    </lineage>
</organism>
<accession>A0ABV9SY09</accession>
<proteinExistence type="predicted"/>
<dbReference type="Proteomes" id="UP001595818">
    <property type="component" value="Unassembled WGS sequence"/>
</dbReference>
<gene>
    <name evidence="2" type="ORF">ACFPFU_05525</name>
</gene>
<dbReference type="EMBL" id="JBHSJJ010000003">
    <property type="protein sequence ID" value="MFC4871137.1"/>
    <property type="molecule type" value="Genomic_DNA"/>
</dbReference>
<keyword evidence="1" id="KW-0732">Signal</keyword>
<protein>
    <submittedName>
        <fullName evidence="2">DUF4402 domain-containing protein</fullName>
    </submittedName>
</protein>
<dbReference type="InterPro" id="IPR025514">
    <property type="entry name" value="DUF4402"/>
</dbReference>
<dbReference type="PROSITE" id="PS51257">
    <property type="entry name" value="PROKAR_LIPOPROTEIN"/>
    <property type="match status" value="1"/>
</dbReference>
<feature type="chain" id="PRO_5045849569" evidence="1">
    <location>
        <begin position="24"/>
        <end position="176"/>
    </location>
</feature>